<dbReference type="Gene3D" id="2.30.40.10">
    <property type="entry name" value="Urease, subunit C, domain 1"/>
    <property type="match status" value="1"/>
</dbReference>
<dbReference type="RefSeq" id="WP_055319321.1">
    <property type="nucleotide sequence ID" value="NZ_CAWQCV010000134.1"/>
</dbReference>
<dbReference type="AlphaFoldDB" id="A0A4R3PNH1"/>
<accession>A0A4R3PNH1</accession>
<reference evidence="2" key="1">
    <citation type="submission" date="2014-06" db="EMBL/GenBank/DDBJ databases">
        <authorList>
            <person name="Le Roux Frederique"/>
        </authorList>
    </citation>
    <scope>NUCLEOTIDE SEQUENCE [LARGE SCALE GENOMIC DNA]</scope>
    <source>
        <strain evidence="2">J5-5</strain>
    </source>
</reference>
<protein>
    <submittedName>
        <fullName evidence="1">Uncharacterized protein</fullName>
    </submittedName>
</protein>
<dbReference type="Proteomes" id="UP000049495">
    <property type="component" value="Unassembled WGS sequence"/>
</dbReference>
<dbReference type="SUPFAM" id="SSF51338">
    <property type="entry name" value="Composite domain of metallo-dependent hydrolases"/>
    <property type="match status" value="1"/>
</dbReference>
<dbReference type="GO" id="GO:0016810">
    <property type="term" value="F:hydrolase activity, acting on carbon-nitrogen (but not peptide) bonds"/>
    <property type="evidence" value="ECO:0007669"/>
    <property type="project" value="InterPro"/>
</dbReference>
<name>A0A4R3PNH1_9VIBR</name>
<comment type="caution">
    <text evidence="1">The sequence shown here is derived from an EMBL/GenBank/DDBJ whole genome shotgun (WGS) entry which is preliminary data.</text>
</comment>
<evidence type="ECO:0000313" key="2">
    <source>
        <dbReference type="Proteomes" id="UP000049495"/>
    </source>
</evidence>
<organism evidence="1 2">
    <name type="scientific">Vibrio crassostreae</name>
    <dbReference type="NCBI Taxonomy" id="246167"/>
    <lineage>
        <taxon>Bacteria</taxon>
        <taxon>Pseudomonadati</taxon>
        <taxon>Pseudomonadota</taxon>
        <taxon>Gammaproteobacteria</taxon>
        <taxon>Vibrionales</taxon>
        <taxon>Vibrionaceae</taxon>
        <taxon>Vibrio</taxon>
    </lineage>
</organism>
<dbReference type="EMBL" id="CCJV01000082">
    <property type="protein sequence ID" value="CDT27001.1"/>
    <property type="molecule type" value="Genomic_DNA"/>
</dbReference>
<evidence type="ECO:0000313" key="1">
    <source>
        <dbReference type="EMBL" id="CDT27001.1"/>
    </source>
</evidence>
<dbReference type="InterPro" id="IPR011059">
    <property type="entry name" value="Metal-dep_hydrolase_composite"/>
</dbReference>
<proteinExistence type="predicted"/>
<sequence>MTSVNGEIVKLSGVMDPYPEGKLGVIEAGAYADIIIVEGNPLEDLTVIGANEKWFDAEPRSPEIDTIKVIMKDGKVYKNTL</sequence>
<gene>
    <name evidence="1" type="ORF">VCR5J5_230038</name>
</gene>